<dbReference type="AlphaFoldDB" id="A0A833A6Y2"/>
<name>A0A833A6Y2_9EURY</name>
<dbReference type="SUPFAM" id="SSF52954">
    <property type="entry name" value="Class II aaRS ABD-related"/>
    <property type="match status" value="1"/>
</dbReference>
<comment type="caution">
    <text evidence="4">The sequence shown here is derived from an EMBL/GenBank/DDBJ whole genome shotgun (WGS) entry which is preliminary data.</text>
</comment>
<protein>
    <recommendedName>
        <fullName evidence="2">Probable Brix domain-containing ribosomal biogenesis protein</fullName>
    </recommendedName>
</protein>
<evidence type="ECO:0000313" key="4">
    <source>
        <dbReference type="EMBL" id="HIQ32526.1"/>
    </source>
</evidence>
<comment type="function">
    <text evidence="2">Probably involved in the biogenesis of the ribosome.</text>
</comment>
<dbReference type="HAMAP" id="MF_00699">
    <property type="entry name" value="BriX"/>
    <property type="match status" value="1"/>
</dbReference>
<dbReference type="GO" id="GO:0006364">
    <property type="term" value="P:rRNA processing"/>
    <property type="evidence" value="ECO:0007669"/>
    <property type="project" value="InterPro"/>
</dbReference>
<dbReference type="InterPro" id="IPR007109">
    <property type="entry name" value="Brix"/>
</dbReference>
<gene>
    <name evidence="4" type="ORF">EYH55_03480</name>
</gene>
<dbReference type="PROSITE" id="PS50833">
    <property type="entry name" value="BRIX"/>
    <property type="match status" value="1"/>
</dbReference>
<keyword evidence="1 2" id="KW-0690">Ribosome biogenesis</keyword>
<evidence type="ECO:0000256" key="1">
    <source>
        <dbReference type="ARBA" id="ARBA00022517"/>
    </source>
</evidence>
<evidence type="ECO:0000259" key="3">
    <source>
        <dbReference type="PROSITE" id="PS50833"/>
    </source>
</evidence>
<dbReference type="EMBL" id="DQVW01000060">
    <property type="protein sequence ID" value="HIQ32526.1"/>
    <property type="molecule type" value="Genomic_DNA"/>
</dbReference>
<feature type="domain" description="Brix" evidence="3">
    <location>
        <begin position="1"/>
        <end position="169"/>
    </location>
</feature>
<reference evidence="4" key="1">
    <citation type="journal article" date="2020" name="ISME J.">
        <title>Gammaproteobacteria mediating utilization of methyl-, sulfur- and petroleum organic compounds in deep ocean hydrothermal plumes.</title>
        <authorList>
            <person name="Zhou Z."/>
            <person name="Liu Y."/>
            <person name="Pan J."/>
            <person name="Cron B.R."/>
            <person name="Toner B.M."/>
            <person name="Anantharaman K."/>
            <person name="Breier J.A."/>
            <person name="Dick G.J."/>
            <person name="Li M."/>
        </authorList>
    </citation>
    <scope>NUCLEOTIDE SEQUENCE</scope>
    <source>
        <strain evidence="4">SZUA-1534</strain>
    </source>
</reference>
<organism evidence="4 5">
    <name type="scientific">Methanothermococcus okinawensis</name>
    <dbReference type="NCBI Taxonomy" id="155863"/>
    <lineage>
        <taxon>Archaea</taxon>
        <taxon>Methanobacteriati</taxon>
        <taxon>Methanobacteriota</taxon>
        <taxon>Methanomada group</taxon>
        <taxon>Methanococci</taxon>
        <taxon>Methanococcales</taxon>
        <taxon>Methanococcaceae</taxon>
        <taxon>Methanothermococcus</taxon>
    </lineage>
</organism>
<dbReference type="SMART" id="SM00879">
    <property type="entry name" value="Brix"/>
    <property type="match status" value="1"/>
</dbReference>
<accession>A0A833A6Y2</accession>
<evidence type="ECO:0000256" key="2">
    <source>
        <dbReference type="HAMAP-Rule" id="MF_00699"/>
    </source>
</evidence>
<dbReference type="InterPro" id="IPR023548">
    <property type="entry name" value="Brix_dom_Rbsml_bgen_prot"/>
</dbReference>
<evidence type="ECO:0000313" key="5">
    <source>
        <dbReference type="Proteomes" id="UP000623215"/>
    </source>
</evidence>
<sequence>MEVVVTTSRKPSQRTRSFVKDLARVLGGKTLTRGKTPLREILANYPKVIIVEEYRGNPGKLKFYDVEKNKLILLFISVKLQREVCGRNVENREGKIKMEFYGDTVNYKDLFYDFFRDFNILSEDSSFRMCFEDNPRDEEPLFYIQFYRGNRKIGPLIAVKDLRVLEISS</sequence>
<dbReference type="Proteomes" id="UP000623215">
    <property type="component" value="Unassembled WGS sequence"/>
</dbReference>
<dbReference type="Gene3D" id="3.40.50.10480">
    <property type="entry name" value="Probable brix-domain ribosomal biogenesis protein"/>
    <property type="match status" value="1"/>
</dbReference>
<proteinExistence type="inferred from homology"/>
<dbReference type="GO" id="GO:0019843">
    <property type="term" value="F:rRNA binding"/>
    <property type="evidence" value="ECO:0007669"/>
    <property type="project" value="InterPro"/>
</dbReference>